<dbReference type="AlphaFoldDB" id="A0A8G2BHV9"/>
<sequence length="167" mass="18695">MSVTYVDSTVVHQNPLDLLEELVGANEWAFDRAGSDEMAVEISGRWCDYRLYFLWQEDLGALHFSCLLESKVPVEKRREVSVLLTLLNEKLWLGHFDLGSDDGVPLYRHTLLVRGTGGVSVEQMEDLVEVALNEAERFFPAFQFVIWGGKTAEEAVAASMLDVAGEA</sequence>
<reference evidence="1 2" key="1">
    <citation type="submission" date="2016-10" db="EMBL/GenBank/DDBJ databases">
        <authorList>
            <person name="Varghese N."/>
            <person name="Submissions S."/>
        </authorList>
    </citation>
    <scope>NUCLEOTIDE SEQUENCE [LARGE SCALE GENOMIC DNA]</scope>
    <source>
        <strain evidence="1 2">DSM 18839</strain>
    </source>
</reference>
<gene>
    <name evidence="1" type="ORF">SAMN05660686_01025</name>
</gene>
<dbReference type="InterPro" id="IPR019660">
    <property type="entry name" value="Put_sensory_transdc_reg_YbjN"/>
</dbReference>
<accession>A0A8G2BHV9</accession>
<comment type="caution">
    <text evidence="1">The sequence shown here is derived from an EMBL/GenBank/DDBJ whole genome shotgun (WGS) entry which is preliminary data.</text>
</comment>
<keyword evidence="2" id="KW-1185">Reference proteome</keyword>
<dbReference type="RefSeq" id="WP_028793707.1">
    <property type="nucleotide sequence ID" value="NZ_FNBW01000002.1"/>
</dbReference>
<evidence type="ECO:0000313" key="1">
    <source>
        <dbReference type="EMBL" id="SDF31883.1"/>
    </source>
</evidence>
<evidence type="ECO:0008006" key="3">
    <source>
        <dbReference type="Google" id="ProtNLM"/>
    </source>
</evidence>
<dbReference type="EMBL" id="FNBW01000002">
    <property type="protein sequence ID" value="SDF31883.1"/>
    <property type="molecule type" value="Genomic_DNA"/>
</dbReference>
<dbReference type="OrthoDB" id="9792176at2"/>
<evidence type="ECO:0000313" key="2">
    <source>
        <dbReference type="Proteomes" id="UP000198615"/>
    </source>
</evidence>
<dbReference type="CDD" id="cd17033">
    <property type="entry name" value="DR1245-like"/>
    <property type="match status" value="1"/>
</dbReference>
<proteinExistence type="predicted"/>
<protein>
    <recommendedName>
        <fullName evidence="3">Sensory transduction regulator</fullName>
    </recommendedName>
</protein>
<organism evidence="1 2">
    <name type="scientific">Thalassobaculum litoreum DSM 18839</name>
    <dbReference type="NCBI Taxonomy" id="1123362"/>
    <lineage>
        <taxon>Bacteria</taxon>
        <taxon>Pseudomonadati</taxon>
        <taxon>Pseudomonadota</taxon>
        <taxon>Alphaproteobacteria</taxon>
        <taxon>Rhodospirillales</taxon>
        <taxon>Thalassobaculaceae</taxon>
        <taxon>Thalassobaculum</taxon>
    </lineage>
</organism>
<dbReference type="Proteomes" id="UP000198615">
    <property type="component" value="Unassembled WGS sequence"/>
</dbReference>
<name>A0A8G2BHV9_9PROT</name>
<dbReference type="Pfam" id="PF10722">
    <property type="entry name" value="YbjN"/>
    <property type="match status" value="1"/>
</dbReference>